<dbReference type="InterPro" id="IPR041389">
    <property type="entry name" value="Importin_rep_6"/>
</dbReference>
<evidence type="ECO:0000256" key="2">
    <source>
        <dbReference type="ARBA" id="ARBA00022448"/>
    </source>
</evidence>
<organism evidence="7 8">
    <name type="scientific">Effrenium voratum</name>
    <dbReference type="NCBI Taxonomy" id="2562239"/>
    <lineage>
        <taxon>Eukaryota</taxon>
        <taxon>Sar</taxon>
        <taxon>Alveolata</taxon>
        <taxon>Dinophyceae</taxon>
        <taxon>Suessiales</taxon>
        <taxon>Symbiodiniaceae</taxon>
        <taxon>Effrenium</taxon>
    </lineage>
</organism>
<sequence length="645" mass="70987">MSDYLSTGGVRSPEILVNAPRSGATPVSKDELFLEGYGRQFGEKMTYSVGMTYGGGLLTGGFYGGLLGIRQGGATPKLFVNSVLNSCSRYGPALANQSAIITMYYVAFNGLITTVRGSDDPANAAGAGAFAGALYKVASRSWESVGKYSAASCAIFTGIDFLMRRVLEKFSLAPRERDEREFSGGDEFDDNDEVNLTLMKDNGQVKVMIMYSSEIQDLKGALECVHTFVEELAASYAPFVAQTAQALLPVFDFCMEDGIRDLAFETWGQLCRSAREGGQVQIVSQLVMEFLKRVLPKFEAEKVNVPELKTSAEGVTACLKEAGPGILQQEQLRHICKTTLAVMAESFQRRDAAAKGKPPGVDEDGDEHDDDEEEDEQAMRIALCEVAGSLMQHHADMFIAESFSTYLNLVVQWLQPNMPKEDRKLALFVMCDFLEHLGQRVTSQWPQFVPKLLEDLHNPDPDLRQPACYAVYLAAKIPEFAPLALDAANKLCQVVTQSRQRSKKKSEKIAQACADNALSGLGEILLVHQQAVMSMQAQLWQVWVGGLPCREDDSEGVRNHRRLLEFIQQEKKEVVGEGGQNVPKLFGVLVDVYKTDMADEETSKGIGAFALLLGESKLESFAAQFSEKQRKKLLRIVREAQAGKP</sequence>
<evidence type="ECO:0000256" key="1">
    <source>
        <dbReference type="ARBA" id="ARBA00004496"/>
    </source>
</evidence>
<dbReference type="Pfam" id="PF02466">
    <property type="entry name" value="Tim17"/>
    <property type="match status" value="1"/>
</dbReference>
<dbReference type="SUPFAM" id="SSF48371">
    <property type="entry name" value="ARM repeat"/>
    <property type="match status" value="1"/>
</dbReference>
<dbReference type="Pfam" id="PF18829">
    <property type="entry name" value="Importin_rep_6"/>
    <property type="match status" value="1"/>
</dbReference>
<keyword evidence="8" id="KW-1185">Reference proteome</keyword>
<comment type="caution">
    <text evidence="7">The sequence shown here is derived from an EMBL/GenBank/DDBJ whole genome shotgun (WGS) entry which is preliminary data.</text>
</comment>
<name>A0AA36JGB7_9DINO</name>
<evidence type="ECO:0000256" key="5">
    <source>
        <dbReference type="ARBA" id="ARBA00022927"/>
    </source>
</evidence>
<dbReference type="InterPro" id="IPR016024">
    <property type="entry name" value="ARM-type_fold"/>
</dbReference>
<dbReference type="InterPro" id="IPR011989">
    <property type="entry name" value="ARM-like"/>
</dbReference>
<dbReference type="PANTHER" id="PTHR10527">
    <property type="entry name" value="IMPORTIN BETA"/>
    <property type="match status" value="1"/>
</dbReference>
<proteinExistence type="predicted"/>
<feature type="compositionally biased region" description="Acidic residues" evidence="6">
    <location>
        <begin position="361"/>
        <end position="376"/>
    </location>
</feature>
<keyword evidence="5" id="KW-0653">Protein transport</keyword>
<evidence type="ECO:0000256" key="3">
    <source>
        <dbReference type="ARBA" id="ARBA00022490"/>
    </source>
</evidence>
<protein>
    <submittedName>
        <fullName evidence="7">Uncharacterized protein</fullName>
    </submittedName>
</protein>
<dbReference type="InterPro" id="IPR040122">
    <property type="entry name" value="Importin_beta"/>
</dbReference>
<dbReference type="Proteomes" id="UP001178507">
    <property type="component" value="Unassembled WGS sequence"/>
</dbReference>
<evidence type="ECO:0000313" key="8">
    <source>
        <dbReference type="Proteomes" id="UP001178507"/>
    </source>
</evidence>
<comment type="subcellular location">
    <subcellularLocation>
        <location evidence="1">Cytoplasm</location>
    </subcellularLocation>
</comment>
<gene>
    <name evidence="7" type="ORF">EVOR1521_LOCUS27407</name>
</gene>
<dbReference type="EMBL" id="CAUJNA010003569">
    <property type="protein sequence ID" value="CAJ1405102.1"/>
    <property type="molecule type" value="Genomic_DNA"/>
</dbReference>
<keyword evidence="2" id="KW-0813">Transport</keyword>
<evidence type="ECO:0000313" key="7">
    <source>
        <dbReference type="EMBL" id="CAJ1405102.1"/>
    </source>
</evidence>
<evidence type="ECO:0000256" key="4">
    <source>
        <dbReference type="ARBA" id="ARBA00022737"/>
    </source>
</evidence>
<keyword evidence="4" id="KW-0677">Repeat</keyword>
<dbReference type="AlphaFoldDB" id="A0AA36JGB7"/>
<dbReference type="Gene3D" id="1.25.10.10">
    <property type="entry name" value="Leucine-rich Repeat Variant"/>
    <property type="match status" value="1"/>
</dbReference>
<reference evidence="7" key="1">
    <citation type="submission" date="2023-08" db="EMBL/GenBank/DDBJ databases">
        <authorList>
            <person name="Chen Y."/>
            <person name="Shah S."/>
            <person name="Dougan E. K."/>
            <person name="Thang M."/>
            <person name="Chan C."/>
        </authorList>
    </citation>
    <scope>NUCLEOTIDE SEQUENCE</scope>
</reference>
<evidence type="ECO:0000256" key="6">
    <source>
        <dbReference type="SAM" id="MobiDB-lite"/>
    </source>
</evidence>
<dbReference type="GO" id="GO:0005737">
    <property type="term" value="C:cytoplasm"/>
    <property type="evidence" value="ECO:0007669"/>
    <property type="project" value="UniProtKB-SubCell"/>
</dbReference>
<feature type="region of interest" description="Disordered" evidence="6">
    <location>
        <begin position="349"/>
        <end position="376"/>
    </location>
</feature>
<accession>A0AA36JGB7</accession>
<keyword evidence="3" id="KW-0963">Cytoplasm</keyword>
<dbReference type="GO" id="GO:0006606">
    <property type="term" value="P:protein import into nucleus"/>
    <property type="evidence" value="ECO:0007669"/>
    <property type="project" value="InterPro"/>
</dbReference>